<dbReference type="Proteomes" id="UP000077202">
    <property type="component" value="Unassembled WGS sequence"/>
</dbReference>
<dbReference type="AlphaFoldDB" id="A0A176WEE9"/>
<gene>
    <name evidence="2" type="ORF">AXG93_2572s1010</name>
</gene>
<dbReference type="EMBL" id="LVLJ01001309">
    <property type="protein sequence ID" value="OAE30506.1"/>
    <property type="molecule type" value="Genomic_DNA"/>
</dbReference>
<feature type="region of interest" description="Disordered" evidence="1">
    <location>
        <begin position="1"/>
        <end position="23"/>
    </location>
</feature>
<sequence>MEATMESDSDEKALSSKPAELTSDSLRKSLPADVLLHVLHNLPLQEPEEGMELSVSTTPALVAGCRLEFGEDDDMSWPHQVGPAGRLANRPLNDYWQMEIPTFIVYNPWTRQFHRLPSSLASGTRSLYIPEVNILCIYNVKLDAWIQLRQPASEDIIWRCMEHKGEVLLGLDNRNGSSGNELCFYETVEYMPENVRPWHFDGDSYFREKKAVPMPSVVDVLAPLYEDSTSRTTNARFFILNISAKWWYTGVISRMDPSTRSHTRRPLLLLTLGANKNPPPGTLWTNKHPRSDHDDGEGGALMDAASPTYNGPISRSRYVLYSAEARLGRISVLDNISQSGHQSKP</sequence>
<evidence type="ECO:0000256" key="1">
    <source>
        <dbReference type="SAM" id="MobiDB-lite"/>
    </source>
</evidence>
<keyword evidence="3" id="KW-1185">Reference proteome</keyword>
<organism evidence="2 3">
    <name type="scientific">Marchantia polymorpha subsp. ruderalis</name>
    <dbReference type="NCBI Taxonomy" id="1480154"/>
    <lineage>
        <taxon>Eukaryota</taxon>
        <taxon>Viridiplantae</taxon>
        <taxon>Streptophyta</taxon>
        <taxon>Embryophyta</taxon>
        <taxon>Marchantiophyta</taxon>
        <taxon>Marchantiopsida</taxon>
        <taxon>Marchantiidae</taxon>
        <taxon>Marchantiales</taxon>
        <taxon>Marchantiaceae</taxon>
        <taxon>Marchantia</taxon>
    </lineage>
</organism>
<name>A0A176WEE9_MARPO</name>
<accession>A0A176WEE9</accession>
<reference evidence="2" key="1">
    <citation type="submission" date="2016-03" db="EMBL/GenBank/DDBJ databases">
        <title>Mechanisms controlling the formation of the plant cell surface in tip-growing cells are functionally conserved among land plants.</title>
        <authorList>
            <person name="Honkanen S."/>
            <person name="Jones V.A."/>
            <person name="Morieri G."/>
            <person name="Champion C."/>
            <person name="Hetherington A.J."/>
            <person name="Kelly S."/>
            <person name="Saint-Marcoux D."/>
            <person name="Proust H."/>
            <person name="Prescott H."/>
            <person name="Dolan L."/>
        </authorList>
    </citation>
    <scope>NUCLEOTIDE SEQUENCE [LARGE SCALE GENOMIC DNA]</scope>
    <source>
        <tissue evidence="2">Whole gametophyte</tissue>
    </source>
</reference>
<evidence type="ECO:0000313" key="2">
    <source>
        <dbReference type="EMBL" id="OAE30506.1"/>
    </source>
</evidence>
<proteinExistence type="predicted"/>
<feature type="region of interest" description="Disordered" evidence="1">
    <location>
        <begin position="278"/>
        <end position="301"/>
    </location>
</feature>
<evidence type="ECO:0000313" key="3">
    <source>
        <dbReference type="Proteomes" id="UP000077202"/>
    </source>
</evidence>
<comment type="caution">
    <text evidence="2">The sequence shown here is derived from an EMBL/GenBank/DDBJ whole genome shotgun (WGS) entry which is preliminary data.</text>
</comment>
<protein>
    <submittedName>
        <fullName evidence="2">Uncharacterized protein</fullName>
    </submittedName>
</protein>